<accession>A0A948TB44</accession>
<evidence type="ECO:0000313" key="5">
    <source>
        <dbReference type="Proteomes" id="UP000783796"/>
    </source>
</evidence>
<sequence>MLICAGLVTLTNVAAQQQQKNDSTVNRTVVVENQYNPEVMDAFKVNVLPKIEEPAVAKTQIDYASSVHQMNKFPVYHMDVMNREITEDSVRRGYVRLAYGNRNNTDLKGAYLWNITDRDVLDVMATFHGYSGNIGAGYDFDFATDDIPVLNHEKEWKHRFFRTGASLKYIHDFDKMSMYVGGDFASQVFSYMPNQPESLLQNEEKTEAPSFGHQLFMSGGGYVGISSLKDVLPVEFGFQTGYKMFSRKHGIYIPGGISESVVNTKGYISAGIDDRQDIGVTFGMDNVFYDKSFSSYSLIKLRPYYSVKTESVSFTAGVNVDFQISNDGGLKLSPDVRFDYTFADNYLLYVHVTGNTRLNDFGTINGFSPFWVQSPIYNFPLQLNTSYTPYDAKIGLKASPLTNLGFGIYAGYRETRNELFSMPYSDEGGIYNGIAQAKARVAYAGLSVDYSFRDILDFGLNGNFYSWDVQKEMEKLLWLKPLYSIGFNARAKVFKGFHATAEYTYEGRKKTLGIKADAVNELNIGAEYLFNDRVNVFLKLNNLLNKNYVTESGYPVQGFNVMAGVSLNF</sequence>
<organism evidence="4 5">
    <name type="scientific">Candidatus Phocaeicola faecigallinarum</name>
    <dbReference type="NCBI Taxonomy" id="2838732"/>
    <lineage>
        <taxon>Bacteria</taxon>
        <taxon>Pseudomonadati</taxon>
        <taxon>Bacteroidota</taxon>
        <taxon>Bacteroidia</taxon>
        <taxon>Bacteroidales</taxon>
        <taxon>Bacteroidaceae</taxon>
        <taxon>Phocaeicola</taxon>
    </lineage>
</organism>
<protein>
    <submittedName>
        <fullName evidence="4">TonB-dependent receptor</fullName>
    </submittedName>
</protein>
<dbReference type="AlphaFoldDB" id="A0A948TB44"/>
<evidence type="ECO:0000256" key="1">
    <source>
        <dbReference type="ARBA" id="ARBA00004442"/>
    </source>
</evidence>
<name>A0A948TB44_9BACT</name>
<evidence type="ECO:0000313" key="4">
    <source>
        <dbReference type="EMBL" id="MBU3837745.1"/>
    </source>
</evidence>
<keyword evidence="4" id="KW-0675">Receptor</keyword>
<dbReference type="GO" id="GO:0009279">
    <property type="term" value="C:cell outer membrane"/>
    <property type="evidence" value="ECO:0007669"/>
    <property type="project" value="UniProtKB-SubCell"/>
</dbReference>
<gene>
    <name evidence="4" type="ORF">H9777_05420</name>
</gene>
<proteinExistence type="predicted"/>
<dbReference type="Proteomes" id="UP000783796">
    <property type="component" value="Unassembled WGS sequence"/>
</dbReference>
<dbReference type="Gene3D" id="2.40.170.20">
    <property type="entry name" value="TonB-dependent receptor, beta-barrel domain"/>
    <property type="match status" value="1"/>
</dbReference>
<dbReference type="EMBL" id="JAHLFW010000048">
    <property type="protein sequence ID" value="MBU3837745.1"/>
    <property type="molecule type" value="Genomic_DNA"/>
</dbReference>
<comment type="caution">
    <text evidence="4">The sequence shown here is derived from an EMBL/GenBank/DDBJ whole genome shotgun (WGS) entry which is preliminary data.</text>
</comment>
<reference evidence="4" key="1">
    <citation type="journal article" date="2021" name="PeerJ">
        <title>Extensive microbial diversity within the chicken gut microbiome revealed by metagenomics and culture.</title>
        <authorList>
            <person name="Gilroy R."/>
            <person name="Ravi A."/>
            <person name="Getino M."/>
            <person name="Pursley I."/>
            <person name="Horton D.L."/>
            <person name="Alikhan N.F."/>
            <person name="Baker D."/>
            <person name="Gharbi K."/>
            <person name="Hall N."/>
            <person name="Watson M."/>
            <person name="Adriaenssens E.M."/>
            <person name="Foster-Nyarko E."/>
            <person name="Jarju S."/>
            <person name="Secka A."/>
            <person name="Antonio M."/>
            <person name="Oren A."/>
            <person name="Chaudhuri R.R."/>
            <person name="La Ragione R."/>
            <person name="Hildebrand F."/>
            <person name="Pallen M.J."/>
        </authorList>
    </citation>
    <scope>NUCLEOTIDE SEQUENCE</scope>
    <source>
        <strain evidence="4">G4-2901</strain>
    </source>
</reference>
<reference evidence="4" key="2">
    <citation type="submission" date="2021-04" db="EMBL/GenBank/DDBJ databases">
        <authorList>
            <person name="Gilroy R."/>
        </authorList>
    </citation>
    <scope>NUCLEOTIDE SEQUENCE</scope>
    <source>
        <strain evidence="4">G4-2901</strain>
    </source>
</reference>
<evidence type="ECO:0000256" key="3">
    <source>
        <dbReference type="ARBA" id="ARBA00023237"/>
    </source>
</evidence>
<keyword evidence="2" id="KW-0472">Membrane</keyword>
<comment type="subcellular location">
    <subcellularLocation>
        <location evidence="1">Cell outer membrane</location>
    </subcellularLocation>
</comment>
<keyword evidence="3" id="KW-0998">Cell outer membrane</keyword>
<dbReference type="SUPFAM" id="SSF56935">
    <property type="entry name" value="Porins"/>
    <property type="match status" value="1"/>
</dbReference>
<evidence type="ECO:0000256" key="2">
    <source>
        <dbReference type="ARBA" id="ARBA00023136"/>
    </source>
</evidence>
<dbReference type="InterPro" id="IPR036942">
    <property type="entry name" value="Beta-barrel_TonB_sf"/>
</dbReference>